<gene>
    <name evidence="2" type="ORF">GO621_08075</name>
</gene>
<sequence>MISDEIKKVTDTVKDTVSPYTDEIKKATDTLKDTLLPENPNANVGKTDRIISIGTGAYIFFKGITNLFSHPILALTEAGIGAALLHRGITGTCSIKKIIDDLDETDATNSPIVHAYPSTTVPQL</sequence>
<dbReference type="EMBL" id="WPIK01000006">
    <property type="protein sequence ID" value="MVN21492.1"/>
    <property type="molecule type" value="Genomic_DNA"/>
</dbReference>
<dbReference type="InterPro" id="IPR021309">
    <property type="entry name" value="YgaP-like_TM"/>
</dbReference>
<accession>A0A7K1SVY9</accession>
<dbReference type="Gene3D" id="6.10.140.1340">
    <property type="match status" value="1"/>
</dbReference>
<protein>
    <submittedName>
        <fullName evidence="2">DUF2892 domain-containing protein</fullName>
    </submittedName>
</protein>
<dbReference type="AlphaFoldDB" id="A0A7K1SVY9"/>
<dbReference type="Pfam" id="PF11127">
    <property type="entry name" value="YgaP-like_TM"/>
    <property type="match status" value="1"/>
</dbReference>
<organism evidence="2 3">
    <name type="scientific">Mucilaginibacter arboris</name>
    <dbReference type="NCBI Taxonomy" id="2682090"/>
    <lineage>
        <taxon>Bacteria</taxon>
        <taxon>Pseudomonadati</taxon>
        <taxon>Bacteroidota</taxon>
        <taxon>Sphingobacteriia</taxon>
        <taxon>Sphingobacteriales</taxon>
        <taxon>Sphingobacteriaceae</taxon>
        <taxon>Mucilaginibacter</taxon>
    </lineage>
</organism>
<reference evidence="2 3" key="1">
    <citation type="submission" date="2019-12" db="EMBL/GenBank/DDBJ databases">
        <title>Mucilaginibacter sp. HMF7410 genome sequencing and assembly.</title>
        <authorList>
            <person name="Kang H."/>
            <person name="Cha I."/>
            <person name="Kim H."/>
            <person name="Joh K."/>
        </authorList>
    </citation>
    <scope>NUCLEOTIDE SEQUENCE [LARGE SCALE GENOMIC DNA]</scope>
    <source>
        <strain evidence="2 3">HMF7410</strain>
    </source>
</reference>
<evidence type="ECO:0000313" key="3">
    <source>
        <dbReference type="Proteomes" id="UP000462014"/>
    </source>
</evidence>
<keyword evidence="3" id="KW-1185">Reference proteome</keyword>
<proteinExistence type="predicted"/>
<dbReference type="Proteomes" id="UP000462014">
    <property type="component" value="Unassembled WGS sequence"/>
</dbReference>
<comment type="caution">
    <text evidence="2">The sequence shown here is derived from an EMBL/GenBank/DDBJ whole genome shotgun (WGS) entry which is preliminary data.</text>
</comment>
<name>A0A7K1SVY9_9SPHI</name>
<dbReference type="RefSeq" id="WP_157565860.1">
    <property type="nucleotide sequence ID" value="NZ_WPIK01000006.1"/>
</dbReference>
<evidence type="ECO:0000313" key="2">
    <source>
        <dbReference type="EMBL" id="MVN21492.1"/>
    </source>
</evidence>
<evidence type="ECO:0000259" key="1">
    <source>
        <dbReference type="Pfam" id="PF11127"/>
    </source>
</evidence>
<feature type="domain" description="Inner membrane protein YgaP-like transmembrane" evidence="1">
    <location>
        <begin position="42"/>
        <end position="99"/>
    </location>
</feature>